<evidence type="ECO:0008006" key="3">
    <source>
        <dbReference type="Google" id="ProtNLM"/>
    </source>
</evidence>
<dbReference type="AlphaFoldDB" id="A0A7S1RA84"/>
<organism evidence="2">
    <name type="scientific">Alexandrium catenella</name>
    <name type="common">Red tide dinoflagellate</name>
    <name type="synonym">Gonyaulax catenella</name>
    <dbReference type="NCBI Taxonomy" id="2925"/>
    <lineage>
        <taxon>Eukaryota</taxon>
        <taxon>Sar</taxon>
        <taxon>Alveolata</taxon>
        <taxon>Dinophyceae</taxon>
        <taxon>Gonyaulacales</taxon>
        <taxon>Pyrocystaceae</taxon>
        <taxon>Alexandrium</taxon>
    </lineage>
</organism>
<accession>A0A7S1RA84</accession>
<gene>
    <name evidence="2" type="ORF">ACAT0790_LOCUS37664</name>
</gene>
<feature type="chain" id="PRO_5030655831" description="Altered inheritance of mitochondria protein 24, mitochondrial" evidence="1">
    <location>
        <begin position="21"/>
        <end position="176"/>
    </location>
</feature>
<evidence type="ECO:0000256" key="1">
    <source>
        <dbReference type="SAM" id="SignalP"/>
    </source>
</evidence>
<protein>
    <recommendedName>
        <fullName evidence="3">Altered inheritance of mitochondria protein 24, mitochondrial</fullName>
    </recommendedName>
</protein>
<feature type="signal peptide" evidence="1">
    <location>
        <begin position="1"/>
        <end position="20"/>
    </location>
</feature>
<name>A0A7S1RA84_ALECA</name>
<keyword evidence="1" id="KW-0732">Signal</keyword>
<evidence type="ECO:0000313" key="2">
    <source>
        <dbReference type="EMBL" id="CAD9160899.1"/>
    </source>
</evidence>
<sequence length="176" mass="18501">MARLACIAVAAAVGIAAAAAGGGEQHQQQQQRTSAMDFLNAAGNTVTLMKGCESWGKFAPGEGKTLEFPPGENKLWVLPDGCTQKDGCYPCNLDCLGCFYVSATVSGNGDIVTGIGYGHNDPVNVHFRVGNATFAAKNQWDKDESVTCSVSSCKFEHIIQAKAGTGKFTVGFMPMI</sequence>
<dbReference type="EMBL" id="HBGE01062890">
    <property type="protein sequence ID" value="CAD9160899.1"/>
    <property type="molecule type" value="Transcribed_RNA"/>
</dbReference>
<reference evidence="2" key="1">
    <citation type="submission" date="2021-01" db="EMBL/GenBank/DDBJ databases">
        <authorList>
            <person name="Corre E."/>
            <person name="Pelletier E."/>
            <person name="Niang G."/>
            <person name="Scheremetjew M."/>
            <person name="Finn R."/>
            <person name="Kale V."/>
            <person name="Holt S."/>
            <person name="Cochrane G."/>
            <person name="Meng A."/>
            <person name="Brown T."/>
            <person name="Cohen L."/>
        </authorList>
    </citation>
    <scope>NUCLEOTIDE SEQUENCE</scope>
    <source>
        <strain evidence="2">OF101</strain>
    </source>
</reference>
<proteinExistence type="predicted"/>